<accession>A0A1Q8E5X4</accession>
<evidence type="ECO:0000256" key="7">
    <source>
        <dbReference type="SAM" id="Phobius"/>
    </source>
</evidence>
<dbReference type="Proteomes" id="UP000186890">
    <property type="component" value="Unassembled WGS sequence"/>
</dbReference>
<dbReference type="PROSITE" id="PS50893">
    <property type="entry name" value="ABC_TRANSPORTER_2"/>
    <property type="match status" value="1"/>
</dbReference>
<feature type="transmembrane region" description="Helical" evidence="7">
    <location>
        <begin position="126"/>
        <end position="146"/>
    </location>
</feature>
<dbReference type="GO" id="GO:0016887">
    <property type="term" value="F:ATP hydrolysis activity"/>
    <property type="evidence" value="ECO:0007669"/>
    <property type="project" value="InterPro"/>
</dbReference>
<dbReference type="AlphaFoldDB" id="A0A1Q8E5X4"/>
<dbReference type="SUPFAM" id="SSF52540">
    <property type="entry name" value="P-loop containing nucleoside triphosphate hydrolases"/>
    <property type="match status" value="1"/>
</dbReference>
<dbReference type="OrthoDB" id="1672195at2"/>
<dbReference type="GO" id="GO:0034040">
    <property type="term" value="F:ATPase-coupled lipid transmembrane transporter activity"/>
    <property type="evidence" value="ECO:0007669"/>
    <property type="project" value="TreeGrafter"/>
</dbReference>
<sequence>MNAGQLWKNLPKGMVMIYCLAMLVSGFDGIMLSQIISKVTLFSADSTVRDVLVFVGVSLGGIFVIQSASWLQDYLKNQFIRGLNRYYKKELIRSLALAKDRHQDVGGTISLLTVDLKLIEDKYFRVMFDCVFHAVMGLVSLVYLIYLNPLVSMVFLAFTLLTMLPSMLFAKMLGRATEQFTAATEGFIKGTKDLFQGYAVVSTYQAFAPFLARSDRKLEKMETLGMRLNNKHAMVSFVGAMASWIGYIIPTAIGLFFVVTGKLTVTVVVALFLASDRVIYPFRSVSSYLRLIQSTKSTREKIAGLLAQERKAVKVQSERAPLAQPTVVMSDIAFGYEDNLIQHADVRIPFGSKVLITGASGSGKSSLLDVLHGRLHPREGRLFFEGNGHSVPNLASQIARIQQEPYYFDVTLRDNLLMELEEVADEELLTILERLGLVDELGVDCLDKTYGENGAQLSGGQKQRIEIARALVHQRPILLVDEGTSAVDKHASDRIRKLFFETDCTIFEVAHHYDQALKDRYTHQIEFRNQELICHELA</sequence>
<keyword evidence="4" id="KW-0067">ATP-binding</keyword>
<feature type="transmembrane region" description="Helical" evidence="7">
    <location>
        <begin position="51"/>
        <end position="71"/>
    </location>
</feature>
<dbReference type="Gene3D" id="3.40.50.300">
    <property type="entry name" value="P-loop containing nucleotide triphosphate hydrolases"/>
    <property type="match status" value="1"/>
</dbReference>
<feature type="domain" description="ABC transmembrane type-1" evidence="9">
    <location>
        <begin position="19"/>
        <end position="294"/>
    </location>
</feature>
<evidence type="ECO:0000256" key="2">
    <source>
        <dbReference type="ARBA" id="ARBA00022692"/>
    </source>
</evidence>
<reference evidence="11" key="1">
    <citation type="submission" date="2016-12" db="EMBL/GenBank/DDBJ databases">
        <authorList>
            <person name="Gulvik C.A."/>
        </authorList>
    </citation>
    <scope>NUCLEOTIDE SEQUENCE [LARGE SCALE GENOMIC DNA]</scope>
    <source>
        <strain evidence="11">NED12-00049-6B</strain>
    </source>
</reference>
<dbReference type="GO" id="GO:0140359">
    <property type="term" value="F:ABC-type transporter activity"/>
    <property type="evidence" value="ECO:0007669"/>
    <property type="project" value="InterPro"/>
</dbReference>
<dbReference type="PANTHER" id="PTHR24221">
    <property type="entry name" value="ATP-BINDING CASSETTE SUB-FAMILY B"/>
    <property type="match status" value="1"/>
</dbReference>
<dbReference type="PANTHER" id="PTHR24221:SF654">
    <property type="entry name" value="ATP-BINDING CASSETTE SUB-FAMILY B MEMBER 6"/>
    <property type="match status" value="1"/>
</dbReference>
<dbReference type="GO" id="GO:0005524">
    <property type="term" value="F:ATP binding"/>
    <property type="evidence" value="ECO:0007669"/>
    <property type="project" value="UniProtKB-KW"/>
</dbReference>
<protein>
    <recommendedName>
        <fullName evidence="12">ABC transporter ATP-binding protein</fullName>
    </recommendedName>
</protein>
<evidence type="ECO:0000256" key="5">
    <source>
        <dbReference type="ARBA" id="ARBA00022989"/>
    </source>
</evidence>
<proteinExistence type="predicted"/>
<evidence type="ECO:0000259" key="9">
    <source>
        <dbReference type="PROSITE" id="PS50929"/>
    </source>
</evidence>
<evidence type="ECO:0000313" key="10">
    <source>
        <dbReference type="EMBL" id="OLF47205.1"/>
    </source>
</evidence>
<dbReference type="InterPro" id="IPR027417">
    <property type="entry name" value="P-loop_NTPase"/>
</dbReference>
<dbReference type="Pfam" id="PF00005">
    <property type="entry name" value="ABC_tran"/>
    <property type="match status" value="1"/>
</dbReference>
<comment type="subcellular location">
    <subcellularLocation>
        <location evidence="1">Cell membrane</location>
        <topology evidence="1">Multi-pass membrane protein</topology>
    </subcellularLocation>
</comment>
<name>A0A1Q8E5X4_9STRE</name>
<dbReference type="GO" id="GO:0005886">
    <property type="term" value="C:plasma membrane"/>
    <property type="evidence" value="ECO:0007669"/>
    <property type="project" value="UniProtKB-SubCell"/>
</dbReference>
<dbReference type="RefSeq" id="WP_075105446.1">
    <property type="nucleotide sequence ID" value="NZ_MSJM01000008.1"/>
</dbReference>
<evidence type="ECO:0000259" key="8">
    <source>
        <dbReference type="PROSITE" id="PS50893"/>
    </source>
</evidence>
<comment type="caution">
    <text evidence="10">The sequence shown here is derived from an EMBL/GenBank/DDBJ whole genome shotgun (WGS) entry which is preliminary data.</text>
</comment>
<dbReference type="InterPro" id="IPR003593">
    <property type="entry name" value="AAA+_ATPase"/>
</dbReference>
<keyword evidence="6 7" id="KW-0472">Membrane</keyword>
<feature type="transmembrane region" description="Helical" evidence="7">
    <location>
        <begin position="15"/>
        <end position="36"/>
    </location>
</feature>
<evidence type="ECO:0000313" key="11">
    <source>
        <dbReference type="Proteomes" id="UP000186890"/>
    </source>
</evidence>
<dbReference type="InterPro" id="IPR039421">
    <property type="entry name" value="Type_1_exporter"/>
</dbReference>
<dbReference type="CDD" id="cd03228">
    <property type="entry name" value="ABCC_MRP_Like"/>
    <property type="match status" value="1"/>
</dbReference>
<feature type="transmembrane region" description="Helical" evidence="7">
    <location>
        <begin position="152"/>
        <end position="170"/>
    </location>
</feature>
<organism evidence="10 11">
    <name type="scientific">Streptococcus cuniculi</name>
    <dbReference type="NCBI Taxonomy" id="1432788"/>
    <lineage>
        <taxon>Bacteria</taxon>
        <taxon>Bacillati</taxon>
        <taxon>Bacillota</taxon>
        <taxon>Bacilli</taxon>
        <taxon>Lactobacillales</taxon>
        <taxon>Streptococcaceae</taxon>
        <taxon>Streptococcus</taxon>
    </lineage>
</organism>
<dbReference type="InterPro" id="IPR017871">
    <property type="entry name" value="ABC_transporter-like_CS"/>
</dbReference>
<evidence type="ECO:0008006" key="12">
    <source>
        <dbReference type="Google" id="ProtNLM"/>
    </source>
</evidence>
<gene>
    <name evidence="10" type="ORF">BU202_08985</name>
</gene>
<dbReference type="Pfam" id="PF00664">
    <property type="entry name" value="ABC_membrane"/>
    <property type="match status" value="1"/>
</dbReference>
<dbReference type="InterPro" id="IPR003439">
    <property type="entry name" value="ABC_transporter-like_ATP-bd"/>
</dbReference>
<feature type="transmembrane region" description="Helical" evidence="7">
    <location>
        <begin position="233"/>
        <end position="249"/>
    </location>
</feature>
<keyword evidence="3" id="KW-0547">Nucleotide-binding</keyword>
<dbReference type="Gene3D" id="1.20.1560.10">
    <property type="entry name" value="ABC transporter type 1, transmembrane domain"/>
    <property type="match status" value="1"/>
</dbReference>
<evidence type="ECO:0000256" key="6">
    <source>
        <dbReference type="ARBA" id="ARBA00023136"/>
    </source>
</evidence>
<dbReference type="PROSITE" id="PS50929">
    <property type="entry name" value="ABC_TM1F"/>
    <property type="match status" value="1"/>
</dbReference>
<dbReference type="SMART" id="SM00382">
    <property type="entry name" value="AAA"/>
    <property type="match status" value="1"/>
</dbReference>
<dbReference type="EMBL" id="MSJM01000008">
    <property type="protein sequence ID" value="OLF47205.1"/>
    <property type="molecule type" value="Genomic_DNA"/>
</dbReference>
<evidence type="ECO:0000256" key="1">
    <source>
        <dbReference type="ARBA" id="ARBA00004651"/>
    </source>
</evidence>
<evidence type="ECO:0000256" key="4">
    <source>
        <dbReference type="ARBA" id="ARBA00022840"/>
    </source>
</evidence>
<keyword evidence="11" id="KW-1185">Reference proteome</keyword>
<keyword evidence="2 7" id="KW-0812">Transmembrane</keyword>
<dbReference type="InterPro" id="IPR036640">
    <property type="entry name" value="ABC1_TM_sf"/>
</dbReference>
<keyword evidence="5 7" id="KW-1133">Transmembrane helix</keyword>
<dbReference type="SUPFAM" id="SSF90123">
    <property type="entry name" value="ABC transporter transmembrane region"/>
    <property type="match status" value="1"/>
</dbReference>
<dbReference type="InterPro" id="IPR011527">
    <property type="entry name" value="ABC1_TM_dom"/>
</dbReference>
<dbReference type="PROSITE" id="PS00211">
    <property type="entry name" value="ABC_TRANSPORTER_1"/>
    <property type="match status" value="1"/>
</dbReference>
<feature type="domain" description="ABC transporter" evidence="8">
    <location>
        <begin position="322"/>
        <end position="537"/>
    </location>
</feature>
<evidence type="ECO:0000256" key="3">
    <source>
        <dbReference type="ARBA" id="ARBA00022741"/>
    </source>
</evidence>